<keyword evidence="2" id="KW-1185">Reference proteome</keyword>
<protein>
    <submittedName>
        <fullName evidence="1">Uncharacterized protein</fullName>
    </submittedName>
</protein>
<sequence length="104" mass="11523">MFHLGDILEIQIHLLDHCNGSERMGHNQVILGAPIQSQGLVQTPYRGSVQTRLGGSEVEAGATDEGQRSLRQDLHSIVTRQPKLIYTTRCFGNCDTMNDNAFTL</sequence>
<comment type="caution">
    <text evidence="1">The sequence shown here is derived from an EMBL/GenBank/DDBJ whole genome shotgun (WGS) entry which is preliminary data.</text>
</comment>
<dbReference type="Proteomes" id="UP001472677">
    <property type="component" value="Unassembled WGS sequence"/>
</dbReference>
<accession>A0ABR2ES25</accession>
<dbReference type="EMBL" id="JBBPBM010000010">
    <property type="protein sequence ID" value="KAK8564808.1"/>
    <property type="molecule type" value="Genomic_DNA"/>
</dbReference>
<proteinExistence type="predicted"/>
<reference evidence="1 2" key="1">
    <citation type="journal article" date="2024" name="G3 (Bethesda)">
        <title>Genome assembly of Hibiscus sabdariffa L. provides insights into metabolisms of medicinal natural products.</title>
        <authorList>
            <person name="Kim T."/>
        </authorList>
    </citation>
    <scope>NUCLEOTIDE SEQUENCE [LARGE SCALE GENOMIC DNA]</scope>
    <source>
        <strain evidence="1">TK-2024</strain>
        <tissue evidence="1">Old leaves</tissue>
    </source>
</reference>
<name>A0ABR2ES25_9ROSI</name>
<gene>
    <name evidence="1" type="ORF">V6N12_058390</name>
</gene>
<evidence type="ECO:0000313" key="2">
    <source>
        <dbReference type="Proteomes" id="UP001472677"/>
    </source>
</evidence>
<evidence type="ECO:0000313" key="1">
    <source>
        <dbReference type="EMBL" id="KAK8564808.1"/>
    </source>
</evidence>
<organism evidence="1 2">
    <name type="scientific">Hibiscus sabdariffa</name>
    <name type="common">roselle</name>
    <dbReference type="NCBI Taxonomy" id="183260"/>
    <lineage>
        <taxon>Eukaryota</taxon>
        <taxon>Viridiplantae</taxon>
        <taxon>Streptophyta</taxon>
        <taxon>Embryophyta</taxon>
        <taxon>Tracheophyta</taxon>
        <taxon>Spermatophyta</taxon>
        <taxon>Magnoliopsida</taxon>
        <taxon>eudicotyledons</taxon>
        <taxon>Gunneridae</taxon>
        <taxon>Pentapetalae</taxon>
        <taxon>rosids</taxon>
        <taxon>malvids</taxon>
        <taxon>Malvales</taxon>
        <taxon>Malvaceae</taxon>
        <taxon>Malvoideae</taxon>
        <taxon>Hibiscus</taxon>
    </lineage>
</organism>